<keyword evidence="5" id="KW-0862">Zinc</keyword>
<dbReference type="SUPFAM" id="SSF57756">
    <property type="entry name" value="Retrovirus zinc finger-like domains"/>
    <property type="match status" value="1"/>
</dbReference>
<dbReference type="InterPro" id="IPR036875">
    <property type="entry name" value="Znf_CCHC_sf"/>
</dbReference>
<dbReference type="Pfam" id="PF13976">
    <property type="entry name" value="gag_pre-integrs"/>
    <property type="match status" value="1"/>
</dbReference>
<dbReference type="PROSITE" id="PS50158">
    <property type="entry name" value="ZF_CCHC"/>
    <property type="match status" value="1"/>
</dbReference>
<dbReference type="InterPro" id="IPR043502">
    <property type="entry name" value="DNA/RNA_pol_sf"/>
</dbReference>
<protein>
    <submittedName>
        <fullName evidence="10">Uncharacterized protein</fullName>
    </submittedName>
</protein>
<dbReference type="InterPro" id="IPR054722">
    <property type="entry name" value="PolX-like_BBD"/>
</dbReference>
<dbReference type="Pfam" id="PF25597">
    <property type="entry name" value="SH3_retrovirus"/>
    <property type="match status" value="1"/>
</dbReference>
<feature type="compositionally biased region" description="Polar residues" evidence="7">
    <location>
        <begin position="652"/>
        <end position="663"/>
    </location>
</feature>
<feature type="domain" description="CCHC-type" evidence="8">
    <location>
        <begin position="333"/>
        <end position="348"/>
    </location>
</feature>
<feature type="compositionally biased region" description="Low complexity" evidence="7">
    <location>
        <begin position="790"/>
        <end position="810"/>
    </location>
</feature>
<dbReference type="Pfam" id="PF14223">
    <property type="entry name" value="Retrotran_gag_2"/>
    <property type="match status" value="1"/>
</dbReference>
<comment type="caution">
    <text evidence="10">The sequence shown here is derived from an EMBL/GenBank/DDBJ whole genome shotgun (WGS) entry which is preliminary data.</text>
</comment>
<dbReference type="Pfam" id="PF00098">
    <property type="entry name" value="zf-CCHC"/>
    <property type="match status" value="1"/>
</dbReference>
<feature type="compositionally biased region" description="Basic residues" evidence="7">
    <location>
        <begin position="2726"/>
        <end position="2737"/>
    </location>
</feature>
<feature type="region of interest" description="Disordered" evidence="7">
    <location>
        <begin position="2707"/>
        <end position="2740"/>
    </location>
</feature>
<evidence type="ECO:0000259" key="9">
    <source>
        <dbReference type="PROSITE" id="PS50994"/>
    </source>
</evidence>
<evidence type="ECO:0000256" key="6">
    <source>
        <dbReference type="SAM" id="Coils"/>
    </source>
</evidence>
<feature type="compositionally biased region" description="Basic and acidic residues" evidence="7">
    <location>
        <begin position="2230"/>
        <end position="2244"/>
    </location>
</feature>
<dbReference type="Pfam" id="PF22936">
    <property type="entry name" value="Pol_BBD"/>
    <property type="match status" value="1"/>
</dbReference>
<feature type="compositionally biased region" description="Basic and acidic residues" evidence="7">
    <location>
        <begin position="2711"/>
        <end position="2725"/>
    </location>
</feature>
<keyword evidence="4" id="KW-0378">Hydrolase</keyword>
<feature type="compositionally biased region" description="Basic and acidic residues" evidence="7">
    <location>
        <begin position="583"/>
        <end position="593"/>
    </location>
</feature>
<dbReference type="GO" id="GO:0003676">
    <property type="term" value="F:nucleic acid binding"/>
    <property type="evidence" value="ECO:0007669"/>
    <property type="project" value="InterPro"/>
</dbReference>
<feature type="region of interest" description="Disordered" evidence="7">
    <location>
        <begin position="225"/>
        <end position="256"/>
    </location>
</feature>
<dbReference type="CDD" id="cd09272">
    <property type="entry name" value="RNase_HI_RT_Ty1"/>
    <property type="match status" value="1"/>
</dbReference>
<reference evidence="10" key="1">
    <citation type="submission" date="2023-03" db="EMBL/GenBank/DDBJ databases">
        <title>Chromosome-scale reference genome and RAD-based genetic map of yellow starthistle (Centaurea solstitialis) reveal putative structural variation and QTLs associated with invader traits.</title>
        <authorList>
            <person name="Reatini B."/>
            <person name="Cang F.A."/>
            <person name="Jiang Q."/>
            <person name="Mckibben M.T.W."/>
            <person name="Barker M.S."/>
            <person name="Rieseberg L.H."/>
            <person name="Dlugosch K.M."/>
        </authorList>
    </citation>
    <scope>NUCLEOTIDE SEQUENCE</scope>
    <source>
        <strain evidence="10">CAN-66</strain>
        <tissue evidence="10">Leaf</tissue>
    </source>
</reference>
<feature type="region of interest" description="Disordered" evidence="7">
    <location>
        <begin position="790"/>
        <end position="830"/>
    </location>
</feature>
<feature type="region of interest" description="Disordered" evidence="7">
    <location>
        <begin position="348"/>
        <end position="382"/>
    </location>
</feature>
<evidence type="ECO:0000256" key="7">
    <source>
        <dbReference type="SAM" id="MobiDB-lite"/>
    </source>
</evidence>
<dbReference type="InterPro" id="IPR057670">
    <property type="entry name" value="SH3_retrovirus"/>
</dbReference>
<evidence type="ECO:0000256" key="2">
    <source>
        <dbReference type="ARBA" id="ARBA00022723"/>
    </source>
</evidence>
<keyword evidence="2" id="KW-0479">Metal-binding</keyword>
<keyword evidence="5" id="KW-0863">Zinc-finger</keyword>
<feature type="coiled-coil region" evidence="6">
    <location>
        <begin position="2552"/>
        <end position="2597"/>
    </location>
</feature>
<evidence type="ECO:0000256" key="1">
    <source>
        <dbReference type="ARBA" id="ARBA00022670"/>
    </source>
</evidence>
<dbReference type="Pfam" id="PF00665">
    <property type="entry name" value="rve"/>
    <property type="match status" value="1"/>
</dbReference>
<evidence type="ECO:0000256" key="4">
    <source>
        <dbReference type="ARBA" id="ARBA00022801"/>
    </source>
</evidence>
<feature type="compositionally biased region" description="Low complexity" evidence="7">
    <location>
        <begin position="817"/>
        <end position="830"/>
    </location>
</feature>
<dbReference type="GO" id="GO:0004190">
    <property type="term" value="F:aspartic-type endopeptidase activity"/>
    <property type="evidence" value="ECO:0007669"/>
    <property type="project" value="UniProtKB-KW"/>
</dbReference>
<evidence type="ECO:0000256" key="3">
    <source>
        <dbReference type="ARBA" id="ARBA00022750"/>
    </source>
</evidence>
<dbReference type="InterPro" id="IPR013103">
    <property type="entry name" value="RVT_2"/>
</dbReference>
<feature type="compositionally biased region" description="Polar residues" evidence="7">
    <location>
        <begin position="245"/>
        <end position="256"/>
    </location>
</feature>
<dbReference type="InterPro" id="IPR036397">
    <property type="entry name" value="RNaseH_sf"/>
</dbReference>
<feature type="domain" description="Integrase catalytic" evidence="9">
    <location>
        <begin position="1067"/>
        <end position="1233"/>
    </location>
</feature>
<dbReference type="InterPro" id="IPR025724">
    <property type="entry name" value="GAG-pre-integrase_dom"/>
</dbReference>
<dbReference type="GO" id="GO:0015074">
    <property type="term" value="P:DNA integration"/>
    <property type="evidence" value="ECO:0007669"/>
    <property type="project" value="InterPro"/>
</dbReference>
<keyword evidence="1" id="KW-0645">Protease</keyword>
<feature type="region of interest" description="Disordered" evidence="7">
    <location>
        <begin position="1343"/>
        <end position="1412"/>
    </location>
</feature>
<dbReference type="InterPro" id="IPR001584">
    <property type="entry name" value="Integrase_cat-core"/>
</dbReference>
<dbReference type="PANTHER" id="PTHR42648">
    <property type="entry name" value="TRANSPOSASE, PUTATIVE-RELATED"/>
    <property type="match status" value="1"/>
</dbReference>
<dbReference type="PANTHER" id="PTHR42648:SF32">
    <property type="entry name" value="RIBONUCLEASE H-LIKE DOMAIN, GAG-PRE-INTEGRASE DOMAIN PROTEIN-RELATED"/>
    <property type="match status" value="1"/>
</dbReference>
<dbReference type="PROSITE" id="PS50994">
    <property type="entry name" value="INTEGRASE"/>
    <property type="match status" value="1"/>
</dbReference>
<dbReference type="GO" id="GO:0008270">
    <property type="term" value="F:zinc ion binding"/>
    <property type="evidence" value="ECO:0007669"/>
    <property type="project" value="UniProtKB-KW"/>
</dbReference>
<feature type="region of interest" description="Disordered" evidence="7">
    <location>
        <begin position="570"/>
        <end position="674"/>
    </location>
</feature>
<sequence length="3107" mass="355760">MDSQDSVLVSKVPMLKPNEFEMWKIRIKQYMLLTDYALWEVVEHGPSVPEPAVAGAPPKSDADKKRKQTEMKALSTLLLAIPNEYQHQFCTCPDAKSLWNALEKRFSGTKSSKRNQKALLKQQYENFTSTKNESMTQTFDRFNKLIGELANVDVKMEKDEVNRKFLRSLSEEWTMYTVSFRQGDDLEDKELEDLYNDLRIFEAEVETKRRPSGYSHTIALYSSENPSSNINTASTANTNPASNNYDNTNDKPSLSQDASGDAVLEAFLANHVRSPLINDDLEQINADDLEEMDIKWQMAMLTMRMKRFIRRTDRNNFDAKRGDLAGFDKSNVRCYKCNEPGHFARECKGSGTHQQANNGGQTYAPRPNRGNNSNSSQALVSQEGMGFDWSDQAEEAIQNHALMAKITEPELPAEVSSKLCSDSCVETVKKYREHNQTMSDTIKSMEVDRREYRIVIENLEDQIKSYKENELQFEYDYNYWKWEKKEFEKKLVKSGEELESVKKELEKAKEDLDKFSKSSKALEEILKAQVHDELKKGIGYHNTPPPRNHTYIPPTTDILDRLNREELKEGVCDIDPSSSDDEKEQRSKIENKSQETVPEENHILTNEKGGMPYVPSKNTTASRKGKEKIVDQEPATSQPAKGGKHTHKNDSDPGTSKQPQSSAKPRGNKRNWNNQWAQTHGVDLNKINKPKPYFICCKLNHLAKDCYYNPFNQRITSQNQRVNFQNQKQFQTRRTEYNSRWSVPKPVVKKQMVQKRKNQPKKKVNVQKKKVEKKTVKMVTKWVPKASLSNTTASASSGNESVASESSGNNQKDIEVNTATSNSSSGISNSVATTSSYLRQPIVTKYSSHEIPNTDYLMKLNRLTEGNPDRNENLWHVDSGCSRHMTGNRSFLEDFTRFNGGYVAFGDNPKGGKVSGKGKVTGGKLTLEEVYYVNQFRYNLMSVSQVCDKKFFTLFSETECMILSPKFVVDESLILLRTPRKDNVYCLDLNGMPSEVVNCLFSKASMTESSLWHRRMGHMNIKTMNLLVKNQLVRGLPSKEFTLDDNCVACLKGKQHKASHKSKTINTISAPLQLLHMDLFGPTNVMSIGKKSYCLVIKDDYSRFTWVFFLRTKDETSGLIKPFVKKVENQVNLRVKVIRSDNGTEFKNADLNSFCEEKGIERQFSAPRTPQQNGVAERRNRTLIEAARTMLADSKLPITFWAEAVNTTCYVQNRVHVVKSKGKTPYELFKNKKPFIGFFVPFGCPCSILNTKTHLGKFDSKADDGFFVGYSIQSKAVRVFNTVSRTIEESDNVKFNEHTPNLHGTGPDWLFDIDSLTNSLNMSNVVETGPIIKEKKTDTSFVLFPPSTISSEEKESETEVQEDASEHQEGDNETEETPQLESNVENESVDTSEITQPDPSESDPDDSNLGDILSEEPLHLTRTQKNHPASQSEPKKVLDAMKDPSWIEAMQEELLQFVLQHVWDLVDLPKGHRVIGTKWIFRNKTDERGIVIKNKARLVAQGYTQEEGIDYDDVFAPVARIEAIRLFLAFASYKGFKVYQMDVKSAFLYGTIDEEVYVYQPPGFEDPKYPDRVCKLRKALYGLHQAPRAWYDTLSSYLLENKFERGVIDKTLFIKRTKTDMLIVQIYVDDIIFGSTKADMCKEFEELMHKKFKMSSMGELTFFLGLQVKQKRDGIFINQSKYVATMLQKFGMNDAKPASTPMETHKHLTADVEGEEVDVHQYRSMIGSLMYLTASRPDIMFAVCVCARFQVRPKESHLHAVKRIFKYLKGQPRLGLWYPNDTSFDLVAYTDSDYVGANLDRKSTSGGCQFLGGRLVSWQCKKQTTVSHSTTEAEYIAASQCCSQVLWIQNQMQDYGLSFLQTPIYIDNNSAISIVNNPVKHSKTKHIEIKYHLIRDCNEKKLIQVLKVHTDDQYADLFTKAFDVGRVYRVESMMESMCFIKDHNKVGYFKKDVHSEGFEDILDFLASSYIAYAATINPTIYIQHQHDFWLNAVIQEEQGVKVIQTTICGHSLTITPEKIRFHLQFHDERGITMLSTKTLMENLLRMGYAGSKTSLKYLKGKLCPQWRFFVHTLLHCFSKKTTAFGEFSSTMASALVCLATNQVFNFSQMIFDDLVYNLENIHNSKVKTFYMFPRFVQEVITKELTVVPMNGDIYKSSALGHKSEPPQGEASGLQPTQPSIPSDDLPTPITTTIPQSLEKTPTPTLKKYQRKNRGAPSSSGSKPNEPLSHQLEHSPSDYTQRDTPRVQPHSSIKKVPYKEKDGHVVGEAQTTDVAQGVHQDSLNISKTPTTVTPSEKSQGGPRCQETKGASSASARLKTKVKKLKDPVMEVNTPKPGEGRFSQKELMENFTTIAKDLKAFERNFFVHDEKHGSHEERLDTLEELATAQHDLIKVHDARIMKQAKIIQAQGAAMASMKGGRRSKVKGEPEKEKGDDVVNEPTELPVEVPEVMMETDAKGETEEVDVVDKRTESQVEVNEDELTIAQLLLKMPEVVQPNKGVVIKEPEGQRKIRIPVDPKDKGKKKIVEENLTDSDDEEMGFKSVVNPVTDDAITDELILQLEEEEEKKRKEELARIAERDRIEAEKMQEEWNKEETEVEKKKPVKKKAISKAMTEKRRTMVRYLYGALGKPVQYFSRWNLEEIENKFNVTREAMHLEAMEEQHVETEEVALVQRKRKRDQIEDQVTAKSNPEVDEEIIKETVADPVQTVVQGTEKEAEKEKEVESPKPKRKKSIAKKPKMSKEVEEPSNVSMWIYFENNQVDYFKVFRSDGTNEVFANYLGIFRKLSRGDLKKMYEIACTKEIEDFEEARMLVEDLKMMFAFSKTKAELKKNRKRDQNDSIGEGKVISWNTYENRVFSVKFEKGRMSFFLMDKRYDFEPIMMGSMLEVKKKAENLPELDKELIERLREQLLELNANYFDEEVIELKQKKITGWGVDQSLRYVVLLDDGSELCDSEWVNILEDCTRENLKKMYDQRCTVIKVAVNDRDNPDQAKKRKFALECLFWLFEPFKLLGVKNTNCETVEEWRWYEKCKVYSLRINDGEMEYYFEECETDALDIQRLQCMMKVNLSTSGEPTRAARLLVKKMKTYLKIRLTNLAPHVEKLSLGGDC</sequence>
<feature type="region of interest" description="Disordered" evidence="7">
    <location>
        <begin position="536"/>
        <end position="555"/>
    </location>
</feature>
<feature type="coiled-coil region" evidence="6">
    <location>
        <begin position="442"/>
        <end position="525"/>
    </location>
</feature>
<evidence type="ECO:0000313" key="11">
    <source>
        <dbReference type="Proteomes" id="UP001172457"/>
    </source>
</evidence>
<proteinExistence type="predicted"/>
<evidence type="ECO:0000256" key="5">
    <source>
        <dbReference type="PROSITE-ProRule" id="PRU00047"/>
    </source>
</evidence>
<dbReference type="SUPFAM" id="SSF56672">
    <property type="entry name" value="DNA/RNA polymerases"/>
    <property type="match status" value="1"/>
</dbReference>
<dbReference type="Gene3D" id="4.10.60.10">
    <property type="entry name" value="Zinc finger, CCHC-type"/>
    <property type="match status" value="1"/>
</dbReference>
<keyword evidence="6" id="KW-0175">Coiled coil</keyword>
<feature type="compositionally biased region" description="Polar residues" evidence="7">
    <location>
        <begin position="351"/>
        <end position="361"/>
    </location>
</feature>
<feature type="compositionally biased region" description="Polar residues" evidence="7">
    <location>
        <begin position="2268"/>
        <end position="2297"/>
    </location>
</feature>
<dbReference type="Gene3D" id="3.30.420.10">
    <property type="entry name" value="Ribonuclease H-like superfamily/Ribonuclease H"/>
    <property type="match status" value="1"/>
</dbReference>
<keyword evidence="11" id="KW-1185">Reference proteome</keyword>
<dbReference type="InterPro" id="IPR039537">
    <property type="entry name" value="Retrotran_Ty1/copia-like"/>
</dbReference>
<evidence type="ECO:0000259" key="8">
    <source>
        <dbReference type="PROSITE" id="PS50158"/>
    </source>
</evidence>
<dbReference type="SUPFAM" id="SSF53098">
    <property type="entry name" value="Ribonuclease H-like"/>
    <property type="match status" value="1"/>
</dbReference>
<keyword evidence="3" id="KW-0064">Aspartyl protease</keyword>
<dbReference type="InterPro" id="IPR012337">
    <property type="entry name" value="RNaseH-like_sf"/>
</dbReference>
<name>A0AA38WKJ5_9ASTR</name>
<feature type="compositionally biased region" description="Low complexity" evidence="7">
    <location>
        <begin position="225"/>
        <end position="244"/>
    </location>
</feature>
<dbReference type="SMART" id="SM00343">
    <property type="entry name" value="ZnF_C2HC"/>
    <property type="match status" value="2"/>
</dbReference>
<feature type="region of interest" description="Disordered" evidence="7">
    <location>
        <begin position="48"/>
        <end position="67"/>
    </location>
</feature>
<gene>
    <name evidence="10" type="ORF">OSB04_010339</name>
</gene>
<dbReference type="GO" id="GO:0006508">
    <property type="term" value="P:proteolysis"/>
    <property type="evidence" value="ECO:0007669"/>
    <property type="project" value="UniProtKB-KW"/>
</dbReference>
<feature type="region of interest" description="Disordered" evidence="7">
    <location>
        <begin position="2413"/>
        <end position="2435"/>
    </location>
</feature>
<feature type="compositionally biased region" description="Polar residues" evidence="7">
    <location>
        <begin position="1379"/>
        <end position="1395"/>
    </location>
</feature>
<accession>A0AA38WKJ5</accession>
<organism evidence="10 11">
    <name type="scientific">Centaurea solstitialis</name>
    <name type="common">yellow star-thistle</name>
    <dbReference type="NCBI Taxonomy" id="347529"/>
    <lineage>
        <taxon>Eukaryota</taxon>
        <taxon>Viridiplantae</taxon>
        <taxon>Streptophyta</taxon>
        <taxon>Embryophyta</taxon>
        <taxon>Tracheophyta</taxon>
        <taxon>Spermatophyta</taxon>
        <taxon>Magnoliopsida</taxon>
        <taxon>eudicotyledons</taxon>
        <taxon>Gunneridae</taxon>
        <taxon>Pentapetalae</taxon>
        <taxon>asterids</taxon>
        <taxon>campanulids</taxon>
        <taxon>Asterales</taxon>
        <taxon>Asteraceae</taxon>
        <taxon>Carduoideae</taxon>
        <taxon>Cardueae</taxon>
        <taxon>Centaureinae</taxon>
        <taxon>Centaurea</taxon>
    </lineage>
</organism>
<dbReference type="Proteomes" id="UP001172457">
    <property type="component" value="Chromosome 3"/>
</dbReference>
<feature type="region of interest" description="Disordered" evidence="7">
    <location>
        <begin position="2157"/>
        <end position="2316"/>
    </location>
</feature>
<feature type="compositionally biased region" description="Acidic residues" evidence="7">
    <location>
        <begin position="1354"/>
        <end position="1363"/>
    </location>
</feature>
<dbReference type="Pfam" id="PF07727">
    <property type="entry name" value="RVT_2"/>
    <property type="match status" value="1"/>
</dbReference>
<feature type="compositionally biased region" description="Basic and acidic residues" evidence="7">
    <location>
        <begin position="2423"/>
        <end position="2434"/>
    </location>
</feature>
<dbReference type="EMBL" id="JARYMX010000003">
    <property type="protein sequence ID" value="KAJ9555725.1"/>
    <property type="molecule type" value="Genomic_DNA"/>
</dbReference>
<dbReference type="InterPro" id="IPR001878">
    <property type="entry name" value="Znf_CCHC"/>
</dbReference>
<evidence type="ECO:0000313" key="10">
    <source>
        <dbReference type="EMBL" id="KAJ9555725.1"/>
    </source>
</evidence>